<name>A0A8H6LU38_9AGAR</name>
<proteinExistence type="predicted"/>
<evidence type="ECO:0000313" key="2">
    <source>
        <dbReference type="EMBL" id="KAF6742264.1"/>
    </source>
</evidence>
<dbReference type="AlphaFoldDB" id="A0A8H6LU38"/>
<evidence type="ECO:0008006" key="5">
    <source>
        <dbReference type="Google" id="ProtNLM"/>
    </source>
</evidence>
<sequence length="399" mass="45362">MPYPASPPATPQGKGGRQWNPSLLASPPLTPLERKILTKKLSPKKKKAKEEEVKVKPEVTLRDGLIKPIAAAVFENLDERDLCSFMGVSTWARRLVAGHWRDRMTPVFERMGLDDPPLLLNELDRLGAMVSGPDVLNVVRPGSVPKYHFWSRLELHIASDVGNERKAQELLESMGFVAQREWREADDIRYAAWQWLGYSRLDITARRVVQMEKAHDRYIFVKAYIIVSKHWDSPLLTVLSQPTTAFMNAISSDAIHVLYPILTFAGKGLVNGTTVNGIPTRLRDFDGPMLSLQDSLNKWDEYAKHRCGQDLSCPFKMRSLLDGLIMTAPITHQDDPFRIPKKSHVVPELLWRLRSAPTCGDRLPCIHEQVVGGRYAFQFGWIDDLPEEHQDHHAHLDFV</sequence>
<dbReference type="OrthoDB" id="3011696at2759"/>
<feature type="compositionally biased region" description="Pro residues" evidence="1">
    <location>
        <begin position="1"/>
        <end position="10"/>
    </location>
</feature>
<evidence type="ECO:0000256" key="1">
    <source>
        <dbReference type="SAM" id="MobiDB-lite"/>
    </source>
</evidence>
<dbReference type="Proteomes" id="UP000521943">
    <property type="component" value="Unassembled WGS sequence"/>
</dbReference>
<comment type="caution">
    <text evidence="2">The sequence shown here is derived from an EMBL/GenBank/DDBJ whole genome shotgun (WGS) entry which is preliminary data.</text>
</comment>
<accession>A0A8H6LU38</accession>
<evidence type="ECO:0000313" key="3">
    <source>
        <dbReference type="EMBL" id="KAF6750463.1"/>
    </source>
</evidence>
<protein>
    <recommendedName>
        <fullName evidence="5">F-box domain-containing protein</fullName>
    </recommendedName>
</protein>
<evidence type="ECO:0000313" key="4">
    <source>
        <dbReference type="Proteomes" id="UP000521943"/>
    </source>
</evidence>
<feature type="region of interest" description="Disordered" evidence="1">
    <location>
        <begin position="1"/>
        <end position="49"/>
    </location>
</feature>
<dbReference type="EMBL" id="JACGCI010000056">
    <property type="protein sequence ID" value="KAF6750463.1"/>
    <property type="molecule type" value="Genomic_DNA"/>
</dbReference>
<feature type="compositionally biased region" description="Basic residues" evidence="1">
    <location>
        <begin position="37"/>
        <end position="47"/>
    </location>
</feature>
<keyword evidence="4" id="KW-1185">Reference proteome</keyword>
<reference evidence="2 4" key="1">
    <citation type="submission" date="2020-07" db="EMBL/GenBank/DDBJ databases">
        <title>Comparative genomics of pyrophilous fungi reveals a link between fire events and developmental genes.</title>
        <authorList>
            <consortium name="DOE Joint Genome Institute"/>
            <person name="Steindorff A.S."/>
            <person name="Carver A."/>
            <person name="Calhoun S."/>
            <person name="Stillman K."/>
            <person name="Liu H."/>
            <person name="Lipzen A."/>
            <person name="Pangilinan J."/>
            <person name="Labutti K."/>
            <person name="Bruns T.D."/>
            <person name="Grigoriev I.V."/>
        </authorList>
    </citation>
    <scope>NUCLEOTIDE SEQUENCE [LARGE SCALE GENOMIC DNA]</scope>
    <source>
        <strain evidence="2 4">CBS 144469</strain>
    </source>
</reference>
<organism evidence="2 4">
    <name type="scientific">Ephemerocybe angulata</name>
    <dbReference type="NCBI Taxonomy" id="980116"/>
    <lineage>
        <taxon>Eukaryota</taxon>
        <taxon>Fungi</taxon>
        <taxon>Dikarya</taxon>
        <taxon>Basidiomycota</taxon>
        <taxon>Agaricomycotina</taxon>
        <taxon>Agaricomycetes</taxon>
        <taxon>Agaricomycetidae</taxon>
        <taxon>Agaricales</taxon>
        <taxon>Agaricineae</taxon>
        <taxon>Psathyrellaceae</taxon>
        <taxon>Ephemerocybe</taxon>
    </lineage>
</organism>
<gene>
    <name evidence="3" type="ORF">DFP72DRAFT_1072186</name>
    <name evidence="2" type="ORF">DFP72DRAFT_1082207</name>
</gene>
<dbReference type="EMBL" id="JACGCI010000191">
    <property type="protein sequence ID" value="KAF6742264.1"/>
    <property type="molecule type" value="Genomic_DNA"/>
</dbReference>